<keyword evidence="1" id="KW-0413">Isomerase</keyword>
<dbReference type="PROSITE" id="PS50198">
    <property type="entry name" value="PPIC_PPIASE_2"/>
    <property type="match status" value="1"/>
</dbReference>
<dbReference type="InterPro" id="IPR046357">
    <property type="entry name" value="PPIase_dom_sf"/>
</dbReference>
<dbReference type="PANTHER" id="PTHR47245:SF2">
    <property type="entry name" value="PEPTIDYL-PROLYL CIS-TRANS ISOMERASE HP_0175-RELATED"/>
    <property type="match status" value="1"/>
</dbReference>
<feature type="chain" id="PRO_5046963119" description="PpiC domain-containing protein" evidence="2">
    <location>
        <begin position="19"/>
        <end position="400"/>
    </location>
</feature>
<dbReference type="InterPro" id="IPR000297">
    <property type="entry name" value="PPIase_PpiC"/>
</dbReference>
<dbReference type="Proteomes" id="UP001162734">
    <property type="component" value="Chromosome"/>
</dbReference>
<reference evidence="5" key="1">
    <citation type="journal article" date="2022" name="Int. J. Syst. Evol. Microbiol.">
        <title>Anaeromyxobacter oryzae sp. nov., Anaeromyxobacter diazotrophicus sp. nov. and Anaeromyxobacter paludicola sp. nov., isolated from paddy soils.</title>
        <authorList>
            <person name="Itoh H."/>
            <person name="Xu Z."/>
            <person name="Mise K."/>
            <person name="Masuda Y."/>
            <person name="Ushijima N."/>
            <person name="Hayakawa C."/>
            <person name="Shiratori Y."/>
            <person name="Senoo K."/>
        </authorList>
    </citation>
    <scope>NUCLEOTIDE SEQUENCE [LARGE SCALE GENOMIC DNA]</scope>
    <source>
        <strain evidence="5">Red630</strain>
    </source>
</reference>
<proteinExistence type="predicted"/>
<accession>A0ABN6N2I5</accession>
<dbReference type="InterPro" id="IPR027304">
    <property type="entry name" value="Trigger_fact/SurA_dom_sf"/>
</dbReference>
<sequence>MLSLILATTLALSGEAVAARVDQQPILAAEVQDQLRGSRGAAASGTPAEAVDVLAAEVLLAGEAERRGLPKDPAVAAAIDAELQRLATERFLAKEVDGAVRVDEATLREFFHSRADVVRLHEIVVSTEPQARAILDRLAKGGSFAAEARNSLDVRSAPNGGDRGDVARGDLDPALAAAAFQAPIGKVMGPVTLQLGVAVFKVTARSIGAEQEYAEKRAGLERFVRQQSAAQMRHHYLTALRAKGGVKLDEEFLRGMGARLRPSPEEGRHVLATVNGAPVRYADILPDLLSLSRGIEGGHLSGPKVKAQVAWSVIDRKLLDGAARQRGFDKDPEVALRRAGARRMVLARTLLERLRGGAETAPAQRDAAAVKLLDELRAKARITVDDAVLQQVATQHVATR</sequence>
<evidence type="ECO:0000259" key="3">
    <source>
        <dbReference type="PROSITE" id="PS50198"/>
    </source>
</evidence>
<protein>
    <recommendedName>
        <fullName evidence="3">PpiC domain-containing protein</fullName>
    </recommendedName>
</protein>
<name>A0ABN6N2I5_9BACT</name>
<evidence type="ECO:0000256" key="2">
    <source>
        <dbReference type="SAM" id="SignalP"/>
    </source>
</evidence>
<evidence type="ECO:0000256" key="1">
    <source>
        <dbReference type="PROSITE-ProRule" id="PRU00278"/>
    </source>
</evidence>
<dbReference type="SUPFAM" id="SSF109998">
    <property type="entry name" value="Triger factor/SurA peptide-binding domain-like"/>
    <property type="match status" value="1"/>
</dbReference>
<dbReference type="InterPro" id="IPR050245">
    <property type="entry name" value="PrsA_foldase"/>
</dbReference>
<dbReference type="SUPFAM" id="SSF54534">
    <property type="entry name" value="FKBP-like"/>
    <property type="match status" value="1"/>
</dbReference>
<evidence type="ECO:0000313" key="5">
    <source>
        <dbReference type="Proteomes" id="UP001162734"/>
    </source>
</evidence>
<organism evidence="4 5">
    <name type="scientific">Anaeromyxobacter paludicola</name>
    <dbReference type="NCBI Taxonomy" id="2918171"/>
    <lineage>
        <taxon>Bacteria</taxon>
        <taxon>Pseudomonadati</taxon>
        <taxon>Myxococcota</taxon>
        <taxon>Myxococcia</taxon>
        <taxon>Myxococcales</taxon>
        <taxon>Cystobacterineae</taxon>
        <taxon>Anaeromyxobacteraceae</taxon>
        <taxon>Anaeromyxobacter</taxon>
    </lineage>
</organism>
<feature type="signal peptide" evidence="2">
    <location>
        <begin position="1"/>
        <end position="18"/>
    </location>
</feature>
<dbReference type="Gene3D" id="3.10.50.40">
    <property type="match status" value="1"/>
</dbReference>
<gene>
    <name evidence="4" type="ORF">AMPC_05270</name>
</gene>
<dbReference type="Pfam" id="PF00639">
    <property type="entry name" value="Rotamase"/>
    <property type="match status" value="1"/>
</dbReference>
<dbReference type="EMBL" id="AP025592">
    <property type="protein sequence ID" value="BDG07414.1"/>
    <property type="molecule type" value="Genomic_DNA"/>
</dbReference>
<keyword evidence="5" id="KW-1185">Reference proteome</keyword>
<dbReference type="PANTHER" id="PTHR47245">
    <property type="entry name" value="PEPTIDYLPROLYL ISOMERASE"/>
    <property type="match status" value="1"/>
</dbReference>
<keyword evidence="1" id="KW-0697">Rotamase</keyword>
<feature type="domain" description="PpiC" evidence="3">
    <location>
        <begin position="115"/>
        <end position="204"/>
    </location>
</feature>
<keyword evidence="2" id="KW-0732">Signal</keyword>
<dbReference type="RefSeq" id="WP_248344143.1">
    <property type="nucleotide sequence ID" value="NZ_AP025592.1"/>
</dbReference>
<evidence type="ECO:0000313" key="4">
    <source>
        <dbReference type="EMBL" id="BDG07414.1"/>
    </source>
</evidence>